<dbReference type="Proteomes" id="UP000398389">
    <property type="component" value="Unassembled WGS sequence"/>
</dbReference>
<keyword evidence="1" id="KW-1133">Transmembrane helix</keyword>
<accession>A0A5E8BGG2</accession>
<evidence type="ECO:0000313" key="3">
    <source>
        <dbReference type="Proteomes" id="UP000398389"/>
    </source>
</evidence>
<sequence length="77" mass="8971">MSNDLSSRLRPDNFNFQRYYDYRDVKSRKRTGQLRTLYDPDLGLALPLILSTTLFFMAIALHDILLHPDVIGTQKTL</sequence>
<dbReference type="RefSeq" id="XP_031853440.1">
    <property type="nucleotide sequence ID" value="XM_031997549.1"/>
</dbReference>
<keyword evidence="1" id="KW-0472">Membrane</keyword>
<protein>
    <submittedName>
        <fullName evidence="2">Uncharacterized protein</fullName>
    </submittedName>
</protein>
<evidence type="ECO:0000256" key="1">
    <source>
        <dbReference type="SAM" id="Phobius"/>
    </source>
</evidence>
<organism evidence="2 3">
    <name type="scientific">Magnusiomyces paraingens</name>
    <dbReference type="NCBI Taxonomy" id="2606893"/>
    <lineage>
        <taxon>Eukaryota</taxon>
        <taxon>Fungi</taxon>
        <taxon>Dikarya</taxon>
        <taxon>Ascomycota</taxon>
        <taxon>Saccharomycotina</taxon>
        <taxon>Dipodascomycetes</taxon>
        <taxon>Dipodascales</taxon>
        <taxon>Dipodascaceae</taxon>
        <taxon>Magnusiomyces</taxon>
    </lineage>
</organism>
<reference evidence="2 3" key="1">
    <citation type="submission" date="2019-09" db="EMBL/GenBank/DDBJ databases">
        <authorList>
            <person name="Brejova B."/>
        </authorList>
    </citation>
    <scope>NUCLEOTIDE SEQUENCE [LARGE SCALE GENOMIC DNA]</scope>
</reference>
<proteinExistence type="predicted"/>
<feature type="transmembrane region" description="Helical" evidence="1">
    <location>
        <begin position="44"/>
        <end position="66"/>
    </location>
</feature>
<gene>
    <name evidence="2" type="ORF">SAPINGB_P002831</name>
</gene>
<keyword evidence="1" id="KW-0812">Transmembrane</keyword>
<keyword evidence="3" id="KW-1185">Reference proteome</keyword>
<evidence type="ECO:0000313" key="2">
    <source>
        <dbReference type="EMBL" id="VVT50640.1"/>
    </source>
</evidence>
<dbReference type="EMBL" id="CABVLU010000002">
    <property type="protein sequence ID" value="VVT50640.1"/>
    <property type="molecule type" value="Genomic_DNA"/>
</dbReference>
<name>A0A5E8BGG2_9ASCO</name>
<dbReference type="AlphaFoldDB" id="A0A5E8BGG2"/>
<dbReference type="GeneID" id="43581649"/>